<dbReference type="SUPFAM" id="SSF56059">
    <property type="entry name" value="Glutathione synthetase ATP-binding domain-like"/>
    <property type="match status" value="1"/>
</dbReference>
<dbReference type="AlphaFoldDB" id="X0TH80"/>
<protein>
    <recommendedName>
        <fullName evidence="5">ATP-grasp domain-containing protein</fullName>
    </recommendedName>
</protein>
<dbReference type="GO" id="GO:0005524">
    <property type="term" value="F:ATP binding"/>
    <property type="evidence" value="ECO:0007669"/>
    <property type="project" value="UniProtKB-KW"/>
</dbReference>
<dbReference type="InterPro" id="IPR051538">
    <property type="entry name" value="Acyl-CoA_Synth/Transferase"/>
</dbReference>
<gene>
    <name evidence="4" type="ORF">S01H1_31722</name>
</gene>
<name>X0TH80_9ZZZZ</name>
<reference evidence="4" key="1">
    <citation type="journal article" date="2014" name="Front. Microbiol.">
        <title>High frequency of phylogenetically diverse reductive dehalogenase-homologous genes in deep subseafloor sedimentary metagenomes.</title>
        <authorList>
            <person name="Kawai M."/>
            <person name="Futagami T."/>
            <person name="Toyoda A."/>
            <person name="Takaki Y."/>
            <person name="Nishi S."/>
            <person name="Hori S."/>
            <person name="Arai W."/>
            <person name="Tsubouchi T."/>
            <person name="Morono Y."/>
            <person name="Uchiyama I."/>
            <person name="Ito T."/>
            <person name="Fujiyama A."/>
            <person name="Inagaki F."/>
            <person name="Takami H."/>
        </authorList>
    </citation>
    <scope>NUCLEOTIDE SEQUENCE</scope>
    <source>
        <strain evidence="4">Expedition CK06-06</strain>
    </source>
</reference>
<dbReference type="Pfam" id="PF13549">
    <property type="entry name" value="ATP-grasp_5"/>
    <property type="match status" value="1"/>
</dbReference>
<proteinExistence type="predicted"/>
<dbReference type="PANTHER" id="PTHR43334">
    <property type="entry name" value="ACETATE--COA LIGASE [ADP-FORMING]"/>
    <property type="match status" value="1"/>
</dbReference>
<organism evidence="4">
    <name type="scientific">marine sediment metagenome</name>
    <dbReference type="NCBI Taxonomy" id="412755"/>
    <lineage>
        <taxon>unclassified sequences</taxon>
        <taxon>metagenomes</taxon>
        <taxon>ecological metagenomes</taxon>
    </lineage>
</organism>
<evidence type="ECO:0000313" key="4">
    <source>
        <dbReference type="EMBL" id="GAF92594.1"/>
    </source>
</evidence>
<keyword evidence="3" id="KW-0067">ATP-binding</keyword>
<sequence>SRSIVHKTDIGGVALGLRSKTGVRTAFRQMTRRVEAAGGADAMDGVVLQTMVPDGQELIIGMSLDPVFGPLIMVGLGGVHVEVVRDIAFAIHPLRDTDPAWMLSQLKGQRLLDAWRGRAARDRTALSETLLRFSALVEDLPEIEEIEINPVTVFEEGSGCVAVDARVRVGPAA</sequence>
<dbReference type="GO" id="GO:0016874">
    <property type="term" value="F:ligase activity"/>
    <property type="evidence" value="ECO:0007669"/>
    <property type="project" value="UniProtKB-KW"/>
</dbReference>
<keyword evidence="2" id="KW-0547">Nucleotide-binding</keyword>
<dbReference type="EMBL" id="BARS01019590">
    <property type="protein sequence ID" value="GAF92594.1"/>
    <property type="molecule type" value="Genomic_DNA"/>
</dbReference>
<evidence type="ECO:0000256" key="3">
    <source>
        <dbReference type="ARBA" id="ARBA00022840"/>
    </source>
</evidence>
<dbReference type="Gene3D" id="3.30.470.20">
    <property type="entry name" value="ATP-grasp fold, B domain"/>
    <property type="match status" value="1"/>
</dbReference>
<feature type="non-terminal residue" evidence="4">
    <location>
        <position position="1"/>
    </location>
</feature>
<evidence type="ECO:0000256" key="2">
    <source>
        <dbReference type="ARBA" id="ARBA00022741"/>
    </source>
</evidence>
<comment type="caution">
    <text evidence="4">The sequence shown here is derived from an EMBL/GenBank/DDBJ whole genome shotgun (WGS) entry which is preliminary data.</text>
</comment>
<evidence type="ECO:0000256" key="1">
    <source>
        <dbReference type="ARBA" id="ARBA00022598"/>
    </source>
</evidence>
<dbReference type="PANTHER" id="PTHR43334:SF1">
    <property type="entry name" value="3-HYDROXYPROPIONATE--COA LIGASE [ADP-FORMING]"/>
    <property type="match status" value="1"/>
</dbReference>
<accession>X0TH80</accession>
<keyword evidence="1" id="KW-0436">Ligase</keyword>
<evidence type="ECO:0008006" key="5">
    <source>
        <dbReference type="Google" id="ProtNLM"/>
    </source>
</evidence>